<sequence>MDPLLGDYAPAQKDPPSNEAKATSGMAVLFTTLASRKRAELNRTKSPSYFEFLTRYESVQFHHESELKLRWLYNKNSVTLTGRADYALWYGDSEGQEPNLVEAKEGGSDLS</sequence>
<accession>A0ACC3B0N7</accession>
<keyword evidence="2" id="KW-1185">Reference proteome</keyword>
<evidence type="ECO:0000313" key="2">
    <source>
        <dbReference type="Proteomes" id="UP001177260"/>
    </source>
</evidence>
<comment type="caution">
    <text evidence="1">The sequence shown here is derived from an EMBL/GenBank/DDBJ whole genome shotgun (WGS) entry which is preliminary data.</text>
</comment>
<name>A0ACC3B0N7_9EURO</name>
<proteinExistence type="predicted"/>
<organism evidence="1 2">
    <name type="scientific">Aspergillus melleus</name>
    <dbReference type="NCBI Taxonomy" id="138277"/>
    <lineage>
        <taxon>Eukaryota</taxon>
        <taxon>Fungi</taxon>
        <taxon>Dikarya</taxon>
        <taxon>Ascomycota</taxon>
        <taxon>Pezizomycotina</taxon>
        <taxon>Eurotiomycetes</taxon>
        <taxon>Eurotiomycetidae</taxon>
        <taxon>Eurotiales</taxon>
        <taxon>Aspergillaceae</taxon>
        <taxon>Aspergillus</taxon>
        <taxon>Aspergillus subgen. Circumdati</taxon>
    </lineage>
</organism>
<protein>
    <submittedName>
        <fullName evidence="1">Uncharacterized protein</fullName>
    </submittedName>
</protein>
<dbReference type="EMBL" id="JAOPJF010000037">
    <property type="protein sequence ID" value="KAK1143769.1"/>
    <property type="molecule type" value="Genomic_DNA"/>
</dbReference>
<reference evidence="1 2" key="1">
    <citation type="journal article" date="2023" name="ACS Omega">
        <title>Identification of the Neoaspergillic Acid Biosynthesis Gene Cluster by Establishing an In Vitro CRISPR-Ribonucleoprotein Genetic System in Aspergillus melleus.</title>
        <authorList>
            <person name="Yuan B."/>
            <person name="Grau M.F."/>
            <person name="Murata R.M."/>
            <person name="Torok T."/>
            <person name="Venkateswaran K."/>
            <person name="Stajich J.E."/>
            <person name="Wang C.C.C."/>
        </authorList>
    </citation>
    <scope>NUCLEOTIDE SEQUENCE [LARGE SCALE GENOMIC DNA]</scope>
    <source>
        <strain evidence="1 2">IMV 1140</strain>
    </source>
</reference>
<gene>
    <name evidence="1" type="ORF">N8T08_006170</name>
</gene>
<dbReference type="Proteomes" id="UP001177260">
    <property type="component" value="Unassembled WGS sequence"/>
</dbReference>
<evidence type="ECO:0000313" key="1">
    <source>
        <dbReference type="EMBL" id="KAK1143769.1"/>
    </source>
</evidence>